<dbReference type="HOGENOM" id="CLU_3197440_0_0_7"/>
<protein>
    <submittedName>
        <fullName evidence="1">Uncharacterized protein</fullName>
    </submittedName>
</protein>
<dbReference type="Proteomes" id="UP000019140">
    <property type="component" value="Unassembled WGS sequence"/>
</dbReference>
<name>W4L729_9BACT</name>
<evidence type="ECO:0000313" key="1">
    <source>
        <dbReference type="EMBL" id="ETW93873.1"/>
    </source>
</evidence>
<gene>
    <name evidence="1" type="ORF">ETSY2_50665</name>
</gene>
<evidence type="ECO:0000313" key="2">
    <source>
        <dbReference type="Proteomes" id="UP000019140"/>
    </source>
</evidence>
<dbReference type="EMBL" id="AZHX01002565">
    <property type="protein sequence ID" value="ETW93873.1"/>
    <property type="molecule type" value="Genomic_DNA"/>
</dbReference>
<organism evidence="1 2">
    <name type="scientific">Candidatus Entotheonella gemina</name>
    <dbReference type="NCBI Taxonomy" id="1429439"/>
    <lineage>
        <taxon>Bacteria</taxon>
        <taxon>Pseudomonadati</taxon>
        <taxon>Nitrospinota/Tectimicrobiota group</taxon>
        <taxon>Candidatus Tectimicrobiota</taxon>
        <taxon>Candidatus Entotheonellia</taxon>
        <taxon>Candidatus Entotheonellales</taxon>
        <taxon>Candidatus Entotheonellaceae</taxon>
        <taxon>Candidatus Entotheonella</taxon>
    </lineage>
</organism>
<proteinExistence type="predicted"/>
<accession>W4L729</accession>
<reference evidence="1 2" key="1">
    <citation type="journal article" date="2014" name="Nature">
        <title>An environmental bacterial taxon with a large and distinct metabolic repertoire.</title>
        <authorList>
            <person name="Wilson M.C."/>
            <person name="Mori T."/>
            <person name="Ruckert C."/>
            <person name="Uria A.R."/>
            <person name="Helf M.J."/>
            <person name="Takada K."/>
            <person name="Gernert C."/>
            <person name="Steffens U.A."/>
            <person name="Heycke N."/>
            <person name="Schmitt S."/>
            <person name="Rinke C."/>
            <person name="Helfrich E.J."/>
            <person name="Brachmann A.O."/>
            <person name="Gurgui C."/>
            <person name="Wakimoto T."/>
            <person name="Kracht M."/>
            <person name="Crusemann M."/>
            <person name="Hentschel U."/>
            <person name="Abe I."/>
            <person name="Matsunaga S."/>
            <person name="Kalinowski J."/>
            <person name="Takeyama H."/>
            <person name="Piel J."/>
        </authorList>
    </citation>
    <scope>NUCLEOTIDE SEQUENCE [LARGE SCALE GENOMIC DNA]</scope>
    <source>
        <strain evidence="2">TSY2</strain>
    </source>
</reference>
<dbReference type="AlphaFoldDB" id="W4L729"/>
<sequence length="45" mass="5109">MVRYDQLLAADPNLRSLLSRVSKEEAADAVVWYLETAEDEKTVVL</sequence>
<comment type="caution">
    <text evidence="1">The sequence shown here is derived from an EMBL/GenBank/DDBJ whole genome shotgun (WGS) entry which is preliminary data.</text>
</comment>
<keyword evidence="2" id="KW-1185">Reference proteome</keyword>